<dbReference type="PROSITE" id="PS00616">
    <property type="entry name" value="HIS_ACID_PHOSPHAT_1"/>
    <property type="match status" value="1"/>
</dbReference>
<dbReference type="InterPro" id="IPR033379">
    <property type="entry name" value="Acid_Pase_AS"/>
</dbReference>
<dbReference type="PROSITE" id="PS00778">
    <property type="entry name" value="HIS_ACID_PHOSPHAT_2"/>
    <property type="match status" value="1"/>
</dbReference>
<dbReference type="PANTHER" id="PTHR11567">
    <property type="entry name" value="ACID PHOSPHATASE-RELATED"/>
    <property type="match status" value="1"/>
</dbReference>
<evidence type="ECO:0008006" key="6">
    <source>
        <dbReference type="Google" id="ProtNLM"/>
    </source>
</evidence>
<evidence type="ECO:0000256" key="3">
    <source>
        <dbReference type="SAM" id="SignalP"/>
    </source>
</evidence>
<evidence type="ECO:0000256" key="1">
    <source>
        <dbReference type="ARBA" id="ARBA00005375"/>
    </source>
</evidence>
<keyword evidence="2" id="KW-0472">Membrane</keyword>
<dbReference type="InterPro" id="IPR000560">
    <property type="entry name" value="His_Pase_clade-2"/>
</dbReference>
<dbReference type="WBParaSite" id="TREG1_83180.1">
    <property type="protein sequence ID" value="TREG1_83180.1"/>
    <property type="gene ID" value="TREG1_83180"/>
</dbReference>
<dbReference type="InterPro" id="IPR029033">
    <property type="entry name" value="His_PPase_superfam"/>
</dbReference>
<evidence type="ECO:0000313" key="4">
    <source>
        <dbReference type="Proteomes" id="UP000050795"/>
    </source>
</evidence>
<dbReference type="Proteomes" id="UP000050795">
    <property type="component" value="Unassembled WGS sequence"/>
</dbReference>
<keyword evidence="2" id="KW-1133">Transmembrane helix</keyword>
<reference evidence="4" key="1">
    <citation type="submission" date="2022-06" db="EMBL/GenBank/DDBJ databases">
        <authorList>
            <person name="Berger JAMES D."/>
            <person name="Berger JAMES D."/>
        </authorList>
    </citation>
    <scope>NUCLEOTIDE SEQUENCE [LARGE SCALE GENOMIC DNA]</scope>
</reference>
<keyword evidence="2" id="KW-0812">Transmembrane</keyword>
<feature type="chain" id="PRO_5041699696" description="Lysosomal acid phosphatase" evidence="3">
    <location>
        <begin position="25"/>
        <end position="454"/>
    </location>
</feature>
<dbReference type="Pfam" id="PF00328">
    <property type="entry name" value="His_Phos_2"/>
    <property type="match status" value="1"/>
</dbReference>
<dbReference type="Gene3D" id="3.40.50.1240">
    <property type="entry name" value="Phosphoglycerate mutase-like"/>
    <property type="match status" value="1"/>
</dbReference>
<organism evidence="4 5">
    <name type="scientific">Trichobilharzia regenti</name>
    <name type="common">Nasal bird schistosome</name>
    <dbReference type="NCBI Taxonomy" id="157069"/>
    <lineage>
        <taxon>Eukaryota</taxon>
        <taxon>Metazoa</taxon>
        <taxon>Spiralia</taxon>
        <taxon>Lophotrochozoa</taxon>
        <taxon>Platyhelminthes</taxon>
        <taxon>Trematoda</taxon>
        <taxon>Digenea</taxon>
        <taxon>Strigeidida</taxon>
        <taxon>Schistosomatoidea</taxon>
        <taxon>Schistosomatidae</taxon>
        <taxon>Trichobilharzia</taxon>
    </lineage>
</organism>
<feature type="transmembrane region" description="Helical" evidence="2">
    <location>
        <begin position="414"/>
        <end position="435"/>
    </location>
</feature>
<dbReference type="AlphaFoldDB" id="A0AA85KA44"/>
<comment type="similarity">
    <text evidence="1">Belongs to the histidine acid phosphatase family.</text>
</comment>
<protein>
    <recommendedName>
        <fullName evidence="6">Lysosomal acid phosphatase</fullName>
    </recommendedName>
</protein>
<proteinExistence type="inferred from homology"/>
<dbReference type="SUPFAM" id="SSF53254">
    <property type="entry name" value="Phosphoglycerate mutase-like"/>
    <property type="match status" value="1"/>
</dbReference>
<evidence type="ECO:0000313" key="5">
    <source>
        <dbReference type="WBParaSite" id="TREG1_83180.1"/>
    </source>
</evidence>
<evidence type="ECO:0000256" key="2">
    <source>
        <dbReference type="SAM" id="Phobius"/>
    </source>
</evidence>
<dbReference type="GO" id="GO:0016791">
    <property type="term" value="F:phosphatase activity"/>
    <property type="evidence" value="ECO:0007669"/>
    <property type="project" value="TreeGrafter"/>
</dbReference>
<keyword evidence="4" id="KW-1185">Reference proteome</keyword>
<dbReference type="PANTHER" id="PTHR11567:SF210">
    <property type="entry name" value="ACID PHOSPHATASE 5-RELATED"/>
    <property type="match status" value="1"/>
</dbReference>
<feature type="signal peptide" evidence="3">
    <location>
        <begin position="1"/>
        <end position="24"/>
    </location>
</feature>
<dbReference type="InterPro" id="IPR050645">
    <property type="entry name" value="Histidine_acid_phosphatase"/>
</dbReference>
<sequence>MEGLFKLHLVGAVLSYILISNIFCEGNKLENQIDINNKKLRHVHLVFRHGDRSPMNQVPEIYEDFESIWPEGTGKLTDIGIRQQYLLGRWLRRKYGNFIPDKYNSSSYYLRSTDKDRTLMSAMANSAGFFSSSFSPLDEFDLHWSPVPVHTVSQDTDMFLSMDDCPRLKVLRKLKMYSPDSIEFEKKHKKLFQILRRATGLRVNRFTIGEIADFLKCMKGSNVSLPEWCTDEVLDEIYEVQSFYWKKKYASSTEIIRLEAGLILHNFIKYMRSLVRGKLISPSEDIPMSKNHMVAYSAHDTDLTYILAALGVFDNKTIEYAAVVSLEVYGPSKPADESRFILKVFYKRGWEDEDGEYLSLPICDNSQFADGCPLNIVFQHLETLAIHPRIYASECSSGLAKLDSQATTILSTKVIVFFTIFMLSFVLILLFSMFAMRSQQKIQEEVVEEPMLKK</sequence>
<keyword evidence="3" id="KW-0732">Signal</keyword>
<name>A0AA85KA44_TRIRE</name>
<dbReference type="CDD" id="cd07061">
    <property type="entry name" value="HP_HAP_like"/>
    <property type="match status" value="1"/>
</dbReference>
<reference evidence="5" key="2">
    <citation type="submission" date="2023-11" db="UniProtKB">
        <authorList>
            <consortium name="WormBaseParasite"/>
        </authorList>
    </citation>
    <scope>IDENTIFICATION</scope>
</reference>
<accession>A0AA85KA44</accession>